<comment type="caution">
    <text evidence="3">The sequence shown here is derived from an EMBL/GenBank/DDBJ whole genome shotgun (WGS) entry which is preliminary data.</text>
</comment>
<dbReference type="InterPro" id="IPR032675">
    <property type="entry name" value="LRR_dom_sf"/>
</dbReference>
<dbReference type="PROSITE" id="PS51450">
    <property type="entry name" value="LRR"/>
    <property type="match status" value="2"/>
</dbReference>
<accession>X1T9J2</accession>
<keyword evidence="1" id="KW-0433">Leucine-rich repeat</keyword>
<dbReference type="Gene3D" id="3.80.10.10">
    <property type="entry name" value="Ribonuclease Inhibitor"/>
    <property type="match status" value="1"/>
</dbReference>
<dbReference type="EMBL" id="BARW01010471">
    <property type="protein sequence ID" value="GAI76684.1"/>
    <property type="molecule type" value="Genomic_DNA"/>
</dbReference>
<feature type="non-terminal residue" evidence="3">
    <location>
        <position position="1"/>
    </location>
</feature>
<dbReference type="AlphaFoldDB" id="X1T9J2"/>
<sequence length="128" mass="13864">YGNGGRKIRRIRCLIVVLTMAMPALALSEEPVYFANTNLKAAVEKALGVSEPNATDMLGLTELNASSKDIVELAGLEYATNLIHLKLYSNRISDILVLSNLKNLKTLLLHNNQISDISAVSGLANRGE</sequence>
<name>X1T9J2_9ZZZZ</name>
<evidence type="ECO:0000313" key="3">
    <source>
        <dbReference type="EMBL" id="GAI76684.1"/>
    </source>
</evidence>
<dbReference type="InterPro" id="IPR025875">
    <property type="entry name" value="Leu-rich_rpt_4"/>
</dbReference>
<evidence type="ECO:0000256" key="2">
    <source>
        <dbReference type="ARBA" id="ARBA00022737"/>
    </source>
</evidence>
<evidence type="ECO:0000256" key="1">
    <source>
        <dbReference type="ARBA" id="ARBA00022614"/>
    </source>
</evidence>
<reference evidence="3" key="1">
    <citation type="journal article" date="2014" name="Front. Microbiol.">
        <title>High frequency of phylogenetically diverse reductive dehalogenase-homologous genes in deep subseafloor sedimentary metagenomes.</title>
        <authorList>
            <person name="Kawai M."/>
            <person name="Futagami T."/>
            <person name="Toyoda A."/>
            <person name="Takaki Y."/>
            <person name="Nishi S."/>
            <person name="Hori S."/>
            <person name="Arai W."/>
            <person name="Tsubouchi T."/>
            <person name="Morono Y."/>
            <person name="Uchiyama I."/>
            <person name="Ito T."/>
            <person name="Fujiyama A."/>
            <person name="Inagaki F."/>
            <person name="Takami H."/>
        </authorList>
    </citation>
    <scope>NUCLEOTIDE SEQUENCE</scope>
    <source>
        <strain evidence="3">Expedition CK06-06</strain>
    </source>
</reference>
<organism evidence="3">
    <name type="scientific">marine sediment metagenome</name>
    <dbReference type="NCBI Taxonomy" id="412755"/>
    <lineage>
        <taxon>unclassified sequences</taxon>
        <taxon>metagenomes</taxon>
        <taxon>ecological metagenomes</taxon>
    </lineage>
</organism>
<dbReference type="InterPro" id="IPR001611">
    <property type="entry name" value="Leu-rich_rpt"/>
</dbReference>
<gene>
    <name evidence="3" type="ORF">S12H4_20604</name>
</gene>
<proteinExistence type="predicted"/>
<dbReference type="InterPro" id="IPR050836">
    <property type="entry name" value="SDS22/Internalin_LRR"/>
</dbReference>
<dbReference type="PANTHER" id="PTHR46652:SF3">
    <property type="entry name" value="LEUCINE-RICH REPEAT-CONTAINING PROTEIN 9"/>
    <property type="match status" value="1"/>
</dbReference>
<dbReference type="SUPFAM" id="SSF52058">
    <property type="entry name" value="L domain-like"/>
    <property type="match status" value="1"/>
</dbReference>
<dbReference type="PANTHER" id="PTHR46652">
    <property type="entry name" value="LEUCINE-RICH REPEAT AND IQ DOMAIN-CONTAINING PROTEIN 1-RELATED"/>
    <property type="match status" value="1"/>
</dbReference>
<keyword evidence="2" id="KW-0677">Repeat</keyword>
<dbReference type="Pfam" id="PF12799">
    <property type="entry name" value="LRR_4"/>
    <property type="match status" value="1"/>
</dbReference>
<protein>
    <submittedName>
        <fullName evidence="3">Uncharacterized protein</fullName>
    </submittedName>
</protein>